<proteinExistence type="predicted"/>
<evidence type="ECO:0000313" key="2">
    <source>
        <dbReference type="Proteomes" id="UP000487268"/>
    </source>
</evidence>
<dbReference type="RefSeq" id="WP_153536489.1">
    <property type="nucleotide sequence ID" value="NZ_WEGH01000003.1"/>
</dbReference>
<gene>
    <name evidence="1" type="ORF">ACRB68_50520</name>
</gene>
<organism evidence="1 2">
    <name type="scientific">Actinomadura macrotermitis</name>
    <dbReference type="NCBI Taxonomy" id="2585200"/>
    <lineage>
        <taxon>Bacteria</taxon>
        <taxon>Bacillati</taxon>
        <taxon>Actinomycetota</taxon>
        <taxon>Actinomycetes</taxon>
        <taxon>Streptosporangiales</taxon>
        <taxon>Thermomonosporaceae</taxon>
        <taxon>Actinomadura</taxon>
    </lineage>
</organism>
<sequence>MNVPENNEEFSDEELDRMAGELLPERTLMSLVPSPSGPKRDVQVFYACQSTYEEGTSGLLSTGLLAQGARTTMTCVPAVVAAR</sequence>
<accession>A0A7K0C0G1</accession>
<keyword evidence="2" id="KW-1185">Reference proteome</keyword>
<reference evidence="1 2" key="1">
    <citation type="submission" date="2019-10" db="EMBL/GenBank/DDBJ databases">
        <title>Actinomadura rubteroloni sp. nov. and Actinomadura macrotermitis sp. nov., isolated from the gut of fungus growing-termite Macrotermes natalensis.</title>
        <authorList>
            <person name="Benndorf R."/>
            <person name="Martin K."/>
            <person name="Kuefner M."/>
            <person name="De Beer W."/>
            <person name="Kaster A.-K."/>
            <person name="Vollmers J."/>
            <person name="Poulsen M."/>
            <person name="Beemelmanns C."/>
        </authorList>
    </citation>
    <scope>NUCLEOTIDE SEQUENCE [LARGE SCALE GENOMIC DNA]</scope>
    <source>
        <strain evidence="1 2">RB68</strain>
    </source>
</reference>
<dbReference type="AlphaFoldDB" id="A0A7K0C0G1"/>
<evidence type="ECO:0000313" key="1">
    <source>
        <dbReference type="EMBL" id="MQY06955.1"/>
    </source>
</evidence>
<name>A0A7K0C0G1_9ACTN</name>
<dbReference type="Proteomes" id="UP000487268">
    <property type="component" value="Unassembled WGS sequence"/>
</dbReference>
<protein>
    <submittedName>
        <fullName evidence="1">Uncharacterized protein</fullName>
    </submittedName>
</protein>
<dbReference type="EMBL" id="WEGH01000003">
    <property type="protein sequence ID" value="MQY06955.1"/>
    <property type="molecule type" value="Genomic_DNA"/>
</dbReference>
<dbReference type="OrthoDB" id="3482283at2"/>
<comment type="caution">
    <text evidence="1">The sequence shown here is derived from an EMBL/GenBank/DDBJ whole genome shotgun (WGS) entry which is preliminary data.</text>
</comment>